<feature type="region of interest" description="Disordered" evidence="5">
    <location>
        <begin position="368"/>
        <end position="431"/>
    </location>
</feature>
<dbReference type="Gene3D" id="3.30.70.330">
    <property type="match status" value="1"/>
</dbReference>
<keyword evidence="4" id="KW-0539">Nucleus</keyword>
<feature type="compositionally biased region" description="Basic residues" evidence="5">
    <location>
        <begin position="377"/>
        <end position="388"/>
    </location>
</feature>
<dbReference type="SUPFAM" id="SSF54928">
    <property type="entry name" value="RNA-binding domain, RBD"/>
    <property type="match status" value="1"/>
</dbReference>
<evidence type="ECO:0000313" key="8">
    <source>
        <dbReference type="Proteomes" id="UP001163823"/>
    </source>
</evidence>
<dbReference type="KEGG" id="qsa:O6P43_031470"/>
<feature type="compositionally biased region" description="Low complexity" evidence="5">
    <location>
        <begin position="186"/>
        <end position="201"/>
    </location>
</feature>
<dbReference type="GO" id="GO:0000184">
    <property type="term" value="P:nuclear-transcribed mRNA catabolic process, nonsense-mediated decay"/>
    <property type="evidence" value="ECO:0007669"/>
    <property type="project" value="UniProtKB-KW"/>
</dbReference>
<feature type="region of interest" description="Disordered" evidence="5">
    <location>
        <begin position="323"/>
        <end position="349"/>
    </location>
</feature>
<evidence type="ECO:0000256" key="2">
    <source>
        <dbReference type="ARBA" id="ARBA00005991"/>
    </source>
</evidence>
<dbReference type="GO" id="GO:0003729">
    <property type="term" value="F:mRNA binding"/>
    <property type="evidence" value="ECO:0007669"/>
    <property type="project" value="TreeGrafter"/>
</dbReference>
<proteinExistence type="inferred from homology"/>
<dbReference type="PANTHER" id="PTHR13112">
    <property type="entry name" value="UPF3 REGULATOR OF NONSENSE TRANSCRIPTS-LIKE PROTEIN"/>
    <property type="match status" value="1"/>
</dbReference>
<sequence length="511" mass="56701">MKGTLDRTKVVLRHLPPAISKATLLDQIDGTFAGRYNWVSFRPGKNSQKNLSYSRAYIDFKRPEDVVEFAEFFDGHGFVNEKGIQFKTIAEYSPSQRVPRSWSKKDGREGTILRDSEYLEFLELLAKPVENLPSAEIQLERREAERSASGAKDIPIVTPLMDFVRQRRAAKGGSRRSLSNVKLSRRAGGLSTGSLSSTSSRRGAEKRRVSATMYVMRDAVKSVSAKDKSTYVLVPKRDDQHLSGTETFEEETGVADISDAGKRKVLLLKGKERDITNLSDSISKQQTVSPSTKYILGSAASKQNQRYEGSGRIIKSILLNKDARQNQSSRVHTEQKIQISNLEKDKRSPRSLHVQLILNGANGPLEDKVAVNELHGSSKRREKRTRHRDRPDRGVWTHRSNGLLTGDDSLSRSASQTPNIDSSEGSHGDVKLDMSNARNSEIKTFGSGWGGHSPLDNGSHKYIGRRGQTHGVKDVDGYLVSSEGKHSRRGGASVYGSHEKQVWVQKASSGS</sequence>
<dbReference type="AlphaFoldDB" id="A0AAD7KWT9"/>
<evidence type="ECO:0000259" key="6">
    <source>
        <dbReference type="Pfam" id="PF03467"/>
    </source>
</evidence>
<dbReference type="GO" id="GO:0045727">
    <property type="term" value="P:positive regulation of translation"/>
    <property type="evidence" value="ECO:0007669"/>
    <property type="project" value="TreeGrafter"/>
</dbReference>
<feature type="compositionally biased region" description="Polar residues" evidence="5">
    <location>
        <begin position="325"/>
        <end position="341"/>
    </location>
</feature>
<dbReference type="InterPro" id="IPR035979">
    <property type="entry name" value="RBD_domain_sf"/>
</dbReference>
<evidence type="ECO:0000256" key="1">
    <source>
        <dbReference type="ARBA" id="ARBA00004123"/>
    </source>
</evidence>
<comment type="subcellular location">
    <subcellularLocation>
        <location evidence="1">Nucleus</location>
    </subcellularLocation>
</comment>
<evidence type="ECO:0000313" key="7">
    <source>
        <dbReference type="EMBL" id="KAJ7946561.1"/>
    </source>
</evidence>
<dbReference type="GO" id="GO:0005730">
    <property type="term" value="C:nucleolus"/>
    <property type="evidence" value="ECO:0007669"/>
    <property type="project" value="TreeGrafter"/>
</dbReference>
<feature type="region of interest" description="Disordered" evidence="5">
    <location>
        <begin position="168"/>
        <end position="208"/>
    </location>
</feature>
<comment type="similarity">
    <text evidence="2">Belongs to the RENT3 family.</text>
</comment>
<dbReference type="GO" id="GO:0005737">
    <property type="term" value="C:cytoplasm"/>
    <property type="evidence" value="ECO:0007669"/>
    <property type="project" value="TreeGrafter"/>
</dbReference>
<evidence type="ECO:0000256" key="5">
    <source>
        <dbReference type="SAM" id="MobiDB-lite"/>
    </source>
</evidence>
<reference evidence="7" key="1">
    <citation type="journal article" date="2023" name="Science">
        <title>Elucidation of the pathway for biosynthesis of saponin adjuvants from the soapbark tree.</title>
        <authorList>
            <person name="Reed J."/>
            <person name="Orme A."/>
            <person name="El-Demerdash A."/>
            <person name="Owen C."/>
            <person name="Martin L.B.B."/>
            <person name="Misra R.C."/>
            <person name="Kikuchi S."/>
            <person name="Rejzek M."/>
            <person name="Martin A.C."/>
            <person name="Harkess A."/>
            <person name="Leebens-Mack J."/>
            <person name="Louveau T."/>
            <person name="Stephenson M.J."/>
            <person name="Osbourn A."/>
        </authorList>
    </citation>
    <scope>NUCLEOTIDE SEQUENCE</scope>
    <source>
        <strain evidence="7">S10</strain>
    </source>
</reference>
<feature type="region of interest" description="Disordered" evidence="5">
    <location>
        <begin position="481"/>
        <end position="511"/>
    </location>
</feature>
<feature type="domain" description="UPF3" evidence="6">
    <location>
        <begin position="7"/>
        <end position="168"/>
    </location>
</feature>
<dbReference type="EMBL" id="JARAOO010000013">
    <property type="protein sequence ID" value="KAJ7946561.1"/>
    <property type="molecule type" value="Genomic_DNA"/>
</dbReference>
<dbReference type="CDD" id="cd12455">
    <property type="entry name" value="RRM_like_Smg4_UPF3"/>
    <property type="match status" value="1"/>
</dbReference>
<dbReference type="InterPro" id="IPR039722">
    <property type="entry name" value="Upf3"/>
</dbReference>
<dbReference type="PANTHER" id="PTHR13112:SF0">
    <property type="entry name" value="FI21285P1"/>
    <property type="match status" value="1"/>
</dbReference>
<protein>
    <submittedName>
        <fullName evidence="7">Regulator of nonsense transcripts UPF3-like</fullName>
    </submittedName>
</protein>
<comment type="caution">
    <text evidence="7">The sequence shown here is derived from an EMBL/GenBank/DDBJ whole genome shotgun (WGS) entry which is preliminary data.</text>
</comment>
<keyword evidence="8" id="KW-1185">Reference proteome</keyword>
<gene>
    <name evidence="7" type="ORF">O6P43_031470</name>
</gene>
<dbReference type="InterPro" id="IPR012677">
    <property type="entry name" value="Nucleotide-bd_a/b_plait_sf"/>
</dbReference>
<dbReference type="InterPro" id="IPR005120">
    <property type="entry name" value="UPF3_dom"/>
</dbReference>
<evidence type="ECO:0000256" key="3">
    <source>
        <dbReference type="ARBA" id="ARBA00023161"/>
    </source>
</evidence>
<keyword evidence="3" id="KW-0866">Nonsense-mediated mRNA decay</keyword>
<dbReference type="Pfam" id="PF03467">
    <property type="entry name" value="Smg4_UPF3"/>
    <property type="match status" value="1"/>
</dbReference>
<name>A0AAD7KWT9_QUISA</name>
<feature type="compositionally biased region" description="Polar residues" evidence="5">
    <location>
        <begin position="411"/>
        <end position="423"/>
    </location>
</feature>
<evidence type="ECO:0000256" key="4">
    <source>
        <dbReference type="ARBA" id="ARBA00023242"/>
    </source>
</evidence>
<organism evidence="7 8">
    <name type="scientific">Quillaja saponaria</name>
    <name type="common">Soap bark tree</name>
    <dbReference type="NCBI Taxonomy" id="32244"/>
    <lineage>
        <taxon>Eukaryota</taxon>
        <taxon>Viridiplantae</taxon>
        <taxon>Streptophyta</taxon>
        <taxon>Embryophyta</taxon>
        <taxon>Tracheophyta</taxon>
        <taxon>Spermatophyta</taxon>
        <taxon>Magnoliopsida</taxon>
        <taxon>eudicotyledons</taxon>
        <taxon>Gunneridae</taxon>
        <taxon>Pentapetalae</taxon>
        <taxon>rosids</taxon>
        <taxon>fabids</taxon>
        <taxon>Fabales</taxon>
        <taxon>Quillajaceae</taxon>
        <taxon>Quillaja</taxon>
    </lineage>
</organism>
<accession>A0AAD7KWT9</accession>
<dbReference type="Proteomes" id="UP001163823">
    <property type="component" value="Chromosome 13"/>
</dbReference>